<evidence type="ECO:0000313" key="2">
    <source>
        <dbReference type="EMBL" id="KFM59912.1"/>
    </source>
</evidence>
<dbReference type="EMBL" id="KK113338">
    <property type="protein sequence ID" value="KFM59912.1"/>
    <property type="molecule type" value="Genomic_DNA"/>
</dbReference>
<sequence>MLKFIVINRLLCIHIIFAFCYTSEIIYTFVYFIKLKEQPMYTPMHILCPKLDMTK</sequence>
<dbReference type="AlphaFoldDB" id="A0A087T473"/>
<keyword evidence="1" id="KW-0472">Membrane</keyword>
<feature type="transmembrane region" description="Helical" evidence="1">
    <location>
        <begin position="12"/>
        <end position="33"/>
    </location>
</feature>
<keyword evidence="3" id="KW-1185">Reference proteome</keyword>
<protein>
    <submittedName>
        <fullName evidence="2">Uncharacterized protein</fullName>
    </submittedName>
</protein>
<organism evidence="2 3">
    <name type="scientific">Stegodyphus mimosarum</name>
    <name type="common">African social velvet spider</name>
    <dbReference type="NCBI Taxonomy" id="407821"/>
    <lineage>
        <taxon>Eukaryota</taxon>
        <taxon>Metazoa</taxon>
        <taxon>Ecdysozoa</taxon>
        <taxon>Arthropoda</taxon>
        <taxon>Chelicerata</taxon>
        <taxon>Arachnida</taxon>
        <taxon>Araneae</taxon>
        <taxon>Araneomorphae</taxon>
        <taxon>Entelegynae</taxon>
        <taxon>Eresoidea</taxon>
        <taxon>Eresidae</taxon>
        <taxon>Stegodyphus</taxon>
    </lineage>
</organism>
<evidence type="ECO:0000256" key="1">
    <source>
        <dbReference type="SAM" id="Phobius"/>
    </source>
</evidence>
<proteinExistence type="predicted"/>
<dbReference type="Proteomes" id="UP000054359">
    <property type="component" value="Unassembled WGS sequence"/>
</dbReference>
<gene>
    <name evidence="2" type="ORF">X975_11843</name>
</gene>
<keyword evidence="1" id="KW-1133">Transmembrane helix</keyword>
<name>A0A087T473_STEMI</name>
<feature type="non-terminal residue" evidence="2">
    <location>
        <position position="55"/>
    </location>
</feature>
<keyword evidence="1" id="KW-0812">Transmembrane</keyword>
<accession>A0A087T473</accession>
<reference evidence="2 3" key="1">
    <citation type="submission" date="2013-11" db="EMBL/GenBank/DDBJ databases">
        <title>Genome sequencing of Stegodyphus mimosarum.</title>
        <authorList>
            <person name="Bechsgaard J."/>
        </authorList>
    </citation>
    <scope>NUCLEOTIDE SEQUENCE [LARGE SCALE GENOMIC DNA]</scope>
</reference>
<evidence type="ECO:0000313" key="3">
    <source>
        <dbReference type="Proteomes" id="UP000054359"/>
    </source>
</evidence>